<gene>
    <name evidence="1" type="ORF">OM960_23875</name>
</gene>
<comment type="caution">
    <text evidence="1">The sequence shown here is derived from an EMBL/GenBank/DDBJ whole genome shotgun (WGS) entry which is preliminary data.</text>
</comment>
<keyword evidence="2" id="KW-1185">Reference proteome</keyword>
<sequence length="183" mass="20174">MIALGPCPIALAPRLISRGQRLIAFRPCLIVFGPGLFELGPYLFELGPCMVEFGPCQIELGPSLVPLGNGRRQFYFILGPKLPNDVHIGIIQLLDHGLVGRKALVTELGLSRRSVIGDGFGPRAEEAFQAFPATGNILKVIGTEERSTDFLFDPTHIVFTEPFEHQRGGQFEWCARMIFLEPA</sequence>
<organism evidence="1 2">
    <name type="scientific">Defluviimonas salinarum</name>
    <dbReference type="NCBI Taxonomy" id="2992147"/>
    <lineage>
        <taxon>Bacteria</taxon>
        <taxon>Pseudomonadati</taxon>
        <taxon>Pseudomonadota</taxon>
        <taxon>Alphaproteobacteria</taxon>
        <taxon>Rhodobacterales</taxon>
        <taxon>Paracoccaceae</taxon>
        <taxon>Albidovulum</taxon>
    </lineage>
</organism>
<proteinExistence type="predicted"/>
<reference evidence="1 2" key="1">
    <citation type="submission" date="2022-10" db="EMBL/GenBank/DDBJ databases">
        <title>Defluviimonas sp. CAU 1641 isolated from mud.</title>
        <authorList>
            <person name="Kim W."/>
        </authorList>
    </citation>
    <scope>NUCLEOTIDE SEQUENCE [LARGE SCALE GENOMIC DNA]</scope>
    <source>
        <strain evidence="1 2">CAU 1641</strain>
    </source>
</reference>
<evidence type="ECO:0000313" key="1">
    <source>
        <dbReference type="EMBL" id="MCW3784562.1"/>
    </source>
</evidence>
<name>A0ABT3JA36_9RHOB</name>
<protein>
    <submittedName>
        <fullName evidence="1">Uncharacterized protein</fullName>
    </submittedName>
</protein>
<dbReference type="Proteomes" id="UP001207582">
    <property type="component" value="Unassembled WGS sequence"/>
</dbReference>
<accession>A0ABT3JA36</accession>
<evidence type="ECO:0000313" key="2">
    <source>
        <dbReference type="Proteomes" id="UP001207582"/>
    </source>
</evidence>
<dbReference type="EMBL" id="JAPDOG010000048">
    <property type="protein sequence ID" value="MCW3784562.1"/>
    <property type="molecule type" value="Genomic_DNA"/>
</dbReference>